<organism>
    <name type="scientific">Branchiostoma floridae</name>
    <name type="common">Florida lancelet</name>
    <name type="synonym">Amphioxus</name>
    <dbReference type="NCBI Taxonomy" id="7739"/>
    <lineage>
        <taxon>Eukaryota</taxon>
        <taxon>Metazoa</taxon>
        <taxon>Chordata</taxon>
        <taxon>Cephalochordata</taxon>
        <taxon>Leptocardii</taxon>
        <taxon>Amphioxiformes</taxon>
        <taxon>Branchiostomatidae</taxon>
        <taxon>Branchiostoma</taxon>
    </lineage>
</organism>
<accession>C3ZZ51</accession>
<gene>
    <name evidence="2" type="ORF">BRAFLDRAFT_109848</name>
</gene>
<evidence type="ECO:0000313" key="2">
    <source>
        <dbReference type="EMBL" id="EEN42162.1"/>
    </source>
</evidence>
<name>C3ZZ51_BRAFL</name>
<evidence type="ECO:0000256" key="1">
    <source>
        <dbReference type="SAM" id="MobiDB-lite"/>
    </source>
</evidence>
<dbReference type="EMBL" id="GG666743">
    <property type="protein sequence ID" value="EEN42162.1"/>
    <property type="molecule type" value="Genomic_DNA"/>
</dbReference>
<proteinExistence type="predicted"/>
<dbReference type="AlphaFoldDB" id="C3ZZ51"/>
<protein>
    <submittedName>
        <fullName evidence="2">Uncharacterized protein</fullName>
    </submittedName>
</protein>
<dbReference type="InParanoid" id="C3ZZ51"/>
<sequence length="196" mass="21194">MWANSGSSWACAVSVSNQQGYVGRLNCMGRAGAGWQAGLRSLSNYGPARPQRGTASRLHRSVGERCSSRETWAPAGPRSNQHGAEERELATVTQTLGEEVGLVLGRRQVSSRRTHSHGPLNSRRAGSWFCRPGVVILSPFIVFLSARCAVARSVSRCLCRIAPHLLTRSFPTIAKHISALSKSNANKTNPAHPRPT</sequence>
<feature type="region of interest" description="Disordered" evidence="1">
    <location>
        <begin position="46"/>
        <end position="87"/>
    </location>
</feature>
<reference evidence="2" key="1">
    <citation type="journal article" date="2008" name="Nature">
        <title>The amphioxus genome and the evolution of the chordate karyotype.</title>
        <authorList>
            <consortium name="US DOE Joint Genome Institute (JGI-PGF)"/>
            <person name="Putnam N.H."/>
            <person name="Butts T."/>
            <person name="Ferrier D.E.K."/>
            <person name="Furlong R.F."/>
            <person name="Hellsten U."/>
            <person name="Kawashima T."/>
            <person name="Robinson-Rechavi M."/>
            <person name="Shoguchi E."/>
            <person name="Terry A."/>
            <person name="Yu J.-K."/>
            <person name="Benito-Gutierrez E.L."/>
            <person name="Dubchak I."/>
            <person name="Garcia-Fernandez J."/>
            <person name="Gibson-Brown J.J."/>
            <person name="Grigoriev I.V."/>
            <person name="Horton A.C."/>
            <person name="de Jong P.J."/>
            <person name="Jurka J."/>
            <person name="Kapitonov V.V."/>
            <person name="Kohara Y."/>
            <person name="Kuroki Y."/>
            <person name="Lindquist E."/>
            <person name="Lucas S."/>
            <person name="Osoegawa K."/>
            <person name="Pennacchio L.A."/>
            <person name="Salamov A.A."/>
            <person name="Satou Y."/>
            <person name="Sauka-Spengler T."/>
            <person name="Schmutz J."/>
            <person name="Shin-I T."/>
            <person name="Toyoda A."/>
            <person name="Bronner-Fraser M."/>
            <person name="Fujiyama A."/>
            <person name="Holland L.Z."/>
            <person name="Holland P.W.H."/>
            <person name="Satoh N."/>
            <person name="Rokhsar D.S."/>
        </authorList>
    </citation>
    <scope>NUCLEOTIDE SEQUENCE [LARGE SCALE GENOMIC DNA]</scope>
    <source>
        <strain evidence="2">S238N-H82</strain>
        <tissue evidence="2">Testes</tissue>
    </source>
</reference>